<evidence type="ECO:0000256" key="4">
    <source>
        <dbReference type="ARBA" id="ARBA00022723"/>
    </source>
</evidence>
<evidence type="ECO:0000256" key="6">
    <source>
        <dbReference type="ARBA" id="ARBA00022833"/>
    </source>
</evidence>
<evidence type="ECO:0000256" key="1">
    <source>
        <dbReference type="ARBA" id="ARBA00010669"/>
    </source>
</evidence>
<dbReference type="EC" id="3.5.4.33" evidence="8"/>
<keyword evidence="11" id="KW-1185">Reference proteome</keyword>
<keyword evidence="3 8" id="KW-0819">tRNA processing</keyword>
<keyword evidence="6 8" id="KW-0862">Zinc</keyword>
<gene>
    <name evidence="8" type="primary">tadA</name>
    <name evidence="10" type="ORF">GQF02_00765</name>
</gene>
<comment type="function">
    <text evidence="8">Catalyzes the deamination of adenosine to inosine at the wobble position 34 of tRNA(Arg2).</text>
</comment>
<dbReference type="InterPro" id="IPR002125">
    <property type="entry name" value="CMP_dCMP_dom"/>
</dbReference>
<comment type="subunit">
    <text evidence="2 8">Homodimer.</text>
</comment>
<feature type="binding site" evidence="8">
    <location>
        <position position="177"/>
    </location>
    <ligand>
        <name>Zn(2+)</name>
        <dbReference type="ChEBI" id="CHEBI:29105"/>
        <note>catalytic</note>
    </ligand>
</feature>
<feature type="binding site" evidence="8">
    <location>
        <position position="144"/>
    </location>
    <ligand>
        <name>Zn(2+)</name>
        <dbReference type="ChEBI" id="CHEBI:29105"/>
        <note>catalytic</note>
    </ligand>
</feature>
<dbReference type="SUPFAM" id="SSF53927">
    <property type="entry name" value="Cytidine deaminase-like"/>
    <property type="match status" value="1"/>
</dbReference>
<comment type="caution">
    <text evidence="10">The sequence shown here is derived from an EMBL/GenBank/DDBJ whole genome shotgun (WGS) entry which is preliminary data.</text>
</comment>
<dbReference type="InterPro" id="IPR016192">
    <property type="entry name" value="APOBEC/CMP_deaminase_Zn-bd"/>
</dbReference>
<evidence type="ECO:0000256" key="3">
    <source>
        <dbReference type="ARBA" id="ARBA00022694"/>
    </source>
</evidence>
<evidence type="ECO:0000313" key="10">
    <source>
        <dbReference type="EMBL" id="MXR35529.1"/>
    </source>
</evidence>
<dbReference type="RefSeq" id="WP_160794181.1">
    <property type="nucleotide sequence ID" value="NZ_WSSB01000001.1"/>
</dbReference>
<dbReference type="GO" id="GO:0008270">
    <property type="term" value="F:zinc ion binding"/>
    <property type="evidence" value="ECO:0007669"/>
    <property type="project" value="UniProtKB-UniRule"/>
</dbReference>
<dbReference type="InterPro" id="IPR028883">
    <property type="entry name" value="tRNA_aden_deaminase"/>
</dbReference>
<proteinExistence type="inferred from homology"/>
<evidence type="ECO:0000259" key="9">
    <source>
        <dbReference type="PROSITE" id="PS51747"/>
    </source>
</evidence>
<evidence type="ECO:0000256" key="2">
    <source>
        <dbReference type="ARBA" id="ARBA00011738"/>
    </source>
</evidence>
<dbReference type="GO" id="GO:0002100">
    <property type="term" value="P:tRNA wobble adenosine to inosine editing"/>
    <property type="evidence" value="ECO:0007669"/>
    <property type="project" value="UniProtKB-UniRule"/>
</dbReference>
<dbReference type="NCBIfam" id="NF008113">
    <property type="entry name" value="PRK10860.1"/>
    <property type="match status" value="1"/>
</dbReference>
<reference evidence="10 11" key="1">
    <citation type="submission" date="2019-12" db="EMBL/GenBank/DDBJ databases">
        <title>Neisseriaceae gen. nov. sp. Genome sequencing and assembly.</title>
        <authorList>
            <person name="Liu Z."/>
            <person name="Li A."/>
        </authorList>
    </citation>
    <scope>NUCLEOTIDE SEQUENCE [LARGE SCALE GENOMIC DNA]</scope>
    <source>
        <strain evidence="10 11">B2N2-7</strain>
    </source>
</reference>
<comment type="cofactor">
    <cofactor evidence="8">
        <name>Zn(2+)</name>
        <dbReference type="ChEBI" id="CHEBI:29105"/>
    </cofactor>
    <text evidence="8">Binds 1 zinc ion per subunit.</text>
</comment>
<keyword evidence="5 8" id="KW-0378">Hydrolase</keyword>
<feature type="binding site" evidence="8">
    <location>
        <position position="174"/>
    </location>
    <ligand>
        <name>Zn(2+)</name>
        <dbReference type="ChEBI" id="CHEBI:29105"/>
        <note>catalytic</note>
    </ligand>
</feature>
<evidence type="ECO:0000256" key="7">
    <source>
        <dbReference type="ARBA" id="ARBA00048045"/>
    </source>
</evidence>
<feature type="active site" description="Proton donor" evidence="8">
    <location>
        <position position="146"/>
    </location>
</feature>
<dbReference type="CDD" id="cd01285">
    <property type="entry name" value="nucleoside_deaminase"/>
    <property type="match status" value="1"/>
</dbReference>
<dbReference type="PANTHER" id="PTHR11079">
    <property type="entry name" value="CYTOSINE DEAMINASE FAMILY MEMBER"/>
    <property type="match status" value="1"/>
</dbReference>
<dbReference type="AlphaFoldDB" id="A0A845BH44"/>
<dbReference type="InterPro" id="IPR007077">
    <property type="entry name" value="TfoX_C"/>
</dbReference>
<sequence length="244" mass="25563">MSTALTTPPLPPATLSQLAALGICSREELAQTGVVNAFLQLKAGGHDAGKRVLYALEAARRGVHWKALSPSDHTALLEALAAHPPVKSRPQANELAVYMEAALALAAQAAQQGEVPVGAVVVKDGHIIGRGCNSPIARCDPTAHAEMLAIREAASHLGNYRLDGCDLYVTLEPCAMCAGAIMQARIARLVYGASEAKTGAAGSVTDLFALKTLNAHTAVFSGVDDARCAHQLSAFFAQLRHRRT</sequence>
<comment type="similarity">
    <text evidence="1">Belongs to the cytidine and deoxycytidylate deaminase family. ADAT2 subfamily.</text>
</comment>
<organism evidence="10 11">
    <name type="scientific">Craterilacuibacter sinensis</name>
    <dbReference type="NCBI Taxonomy" id="2686017"/>
    <lineage>
        <taxon>Bacteria</taxon>
        <taxon>Pseudomonadati</taxon>
        <taxon>Pseudomonadota</taxon>
        <taxon>Betaproteobacteria</taxon>
        <taxon>Neisseriales</taxon>
        <taxon>Neisseriaceae</taxon>
        <taxon>Craterilacuibacter</taxon>
    </lineage>
</organism>
<evidence type="ECO:0000256" key="5">
    <source>
        <dbReference type="ARBA" id="ARBA00022801"/>
    </source>
</evidence>
<dbReference type="FunFam" id="3.40.140.10:FF:000005">
    <property type="entry name" value="tRNA-specific adenosine deaminase"/>
    <property type="match status" value="1"/>
</dbReference>
<dbReference type="GO" id="GO:0052717">
    <property type="term" value="F:tRNA-specific adenosine-34 deaminase activity"/>
    <property type="evidence" value="ECO:0007669"/>
    <property type="project" value="UniProtKB-UniRule"/>
</dbReference>
<evidence type="ECO:0000313" key="11">
    <source>
        <dbReference type="Proteomes" id="UP000467214"/>
    </source>
</evidence>
<dbReference type="Gene3D" id="3.40.140.10">
    <property type="entry name" value="Cytidine Deaminase, domain 2"/>
    <property type="match status" value="1"/>
</dbReference>
<dbReference type="Pfam" id="PF00383">
    <property type="entry name" value="dCMP_cyt_deam_1"/>
    <property type="match status" value="1"/>
</dbReference>
<accession>A0A845BH44</accession>
<evidence type="ECO:0000256" key="8">
    <source>
        <dbReference type="HAMAP-Rule" id="MF_00972"/>
    </source>
</evidence>
<dbReference type="Gene3D" id="1.10.150.20">
    <property type="entry name" value="5' to 3' exonuclease, C-terminal subdomain"/>
    <property type="match status" value="1"/>
</dbReference>
<keyword evidence="4 8" id="KW-0479">Metal-binding</keyword>
<feature type="domain" description="CMP/dCMP-type deaminase" evidence="9">
    <location>
        <begin position="93"/>
        <end position="204"/>
    </location>
</feature>
<comment type="catalytic activity">
    <reaction evidence="7 8">
        <text>adenosine(34) in tRNA + H2O + H(+) = inosine(34) in tRNA + NH4(+)</text>
        <dbReference type="Rhea" id="RHEA:43168"/>
        <dbReference type="Rhea" id="RHEA-COMP:10373"/>
        <dbReference type="Rhea" id="RHEA-COMP:10374"/>
        <dbReference type="ChEBI" id="CHEBI:15377"/>
        <dbReference type="ChEBI" id="CHEBI:15378"/>
        <dbReference type="ChEBI" id="CHEBI:28938"/>
        <dbReference type="ChEBI" id="CHEBI:74411"/>
        <dbReference type="ChEBI" id="CHEBI:82852"/>
        <dbReference type="EC" id="3.5.4.33"/>
    </reaction>
</comment>
<dbReference type="Proteomes" id="UP000467214">
    <property type="component" value="Unassembled WGS sequence"/>
</dbReference>
<dbReference type="PANTHER" id="PTHR11079:SF202">
    <property type="entry name" value="TRNA-SPECIFIC ADENOSINE DEAMINASE"/>
    <property type="match status" value="1"/>
</dbReference>
<dbReference type="InterPro" id="IPR016193">
    <property type="entry name" value="Cytidine_deaminase-like"/>
</dbReference>
<dbReference type="HAMAP" id="MF_00972">
    <property type="entry name" value="tRNA_aden_deaminase"/>
    <property type="match status" value="1"/>
</dbReference>
<protein>
    <recommendedName>
        <fullName evidence="8">tRNA-specific adenosine deaminase</fullName>
        <ecNumber evidence="8">3.5.4.33</ecNumber>
    </recommendedName>
</protein>
<dbReference type="PROSITE" id="PS51747">
    <property type="entry name" value="CYT_DCMP_DEAMINASES_2"/>
    <property type="match status" value="1"/>
</dbReference>
<dbReference type="Pfam" id="PF04994">
    <property type="entry name" value="TfoX_C"/>
    <property type="match status" value="1"/>
</dbReference>
<name>A0A845BH44_9NEIS</name>
<dbReference type="EMBL" id="WSSB01000001">
    <property type="protein sequence ID" value="MXR35529.1"/>
    <property type="molecule type" value="Genomic_DNA"/>
</dbReference>
<dbReference type="PROSITE" id="PS00903">
    <property type="entry name" value="CYT_DCMP_DEAMINASES_1"/>
    <property type="match status" value="1"/>
</dbReference>